<dbReference type="InterPro" id="IPR003817">
    <property type="entry name" value="PS_Dcarbxylase"/>
</dbReference>
<evidence type="ECO:0000256" key="10">
    <source>
        <dbReference type="ARBA" id="ARBA00023317"/>
    </source>
</evidence>
<evidence type="ECO:0000256" key="3">
    <source>
        <dbReference type="ARBA" id="ARBA00022793"/>
    </source>
</evidence>
<evidence type="ECO:0008006" key="13">
    <source>
        <dbReference type="Google" id="ProtNLM"/>
    </source>
</evidence>
<keyword evidence="9" id="KW-1208">Phospholipid metabolism</keyword>
<comment type="caution">
    <text evidence="11">The sequence shown here is derived from an EMBL/GenBank/DDBJ whole genome shotgun (WGS) entry which is preliminary data.</text>
</comment>
<evidence type="ECO:0000313" key="11">
    <source>
        <dbReference type="EMBL" id="GIH12148.1"/>
    </source>
</evidence>
<evidence type="ECO:0000256" key="4">
    <source>
        <dbReference type="ARBA" id="ARBA00023098"/>
    </source>
</evidence>
<keyword evidence="4" id="KW-0443">Lipid metabolism</keyword>
<evidence type="ECO:0000313" key="12">
    <source>
        <dbReference type="Proteomes" id="UP000642748"/>
    </source>
</evidence>
<dbReference type="PANTHER" id="PTHR35809">
    <property type="entry name" value="ARCHAETIDYLSERINE DECARBOXYLASE PROENZYME-RELATED"/>
    <property type="match status" value="1"/>
</dbReference>
<dbReference type="Pfam" id="PF02666">
    <property type="entry name" value="PS_Dcarbxylase"/>
    <property type="match status" value="1"/>
</dbReference>
<reference evidence="11" key="1">
    <citation type="submission" date="2021-01" db="EMBL/GenBank/DDBJ databases">
        <title>Whole genome shotgun sequence of Rugosimonospora africana NBRC 104875.</title>
        <authorList>
            <person name="Komaki H."/>
            <person name="Tamura T."/>
        </authorList>
    </citation>
    <scope>NUCLEOTIDE SEQUENCE</scope>
    <source>
        <strain evidence="11">NBRC 104875</strain>
    </source>
</reference>
<accession>A0A8J3VNE8</accession>
<protein>
    <recommendedName>
        <fullName evidence="13">Phosphatidylserine decarboxylase</fullName>
    </recommendedName>
</protein>
<dbReference type="EMBL" id="BONZ01000005">
    <property type="protein sequence ID" value="GIH12148.1"/>
    <property type="molecule type" value="Genomic_DNA"/>
</dbReference>
<keyword evidence="7" id="KW-0594">Phospholipid biosynthesis</keyword>
<evidence type="ECO:0000256" key="2">
    <source>
        <dbReference type="ARBA" id="ARBA00022516"/>
    </source>
</evidence>
<keyword evidence="1" id="KW-1003">Cell membrane</keyword>
<name>A0A8J3VNE8_9ACTN</name>
<evidence type="ECO:0000256" key="5">
    <source>
        <dbReference type="ARBA" id="ARBA00023136"/>
    </source>
</evidence>
<dbReference type="InterPro" id="IPR033175">
    <property type="entry name" value="PSD-A"/>
</dbReference>
<gene>
    <name evidence="11" type="ORF">Raf01_03200</name>
</gene>
<evidence type="ECO:0000256" key="6">
    <source>
        <dbReference type="ARBA" id="ARBA00023145"/>
    </source>
</evidence>
<evidence type="ECO:0000256" key="9">
    <source>
        <dbReference type="ARBA" id="ARBA00023264"/>
    </source>
</evidence>
<organism evidence="11 12">
    <name type="scientific">Rugosimonospora africana</name>
    <dbReference type="NCBI Taxonomy" id="556532"/>
    <lineage>
        <taxon>Bacteria</taxon>
        <taxon>Bacillati</taxon>
        <taxon>Actinomycetota</taxon>
        <taxon>Actinomycetes</taxon>
        <taxon>Micromonosporales</taxon>
        <taxon>Micromonosporaceae</taxon>
        <taxon>Rugosimonospora</taxon>
    </lineage>
</organism>
<dbReference type="PANTHER" id="PTHR35809:SF1">
    <property type="entry name" value="ARCHAETIDYLSERINE DECARBOXYLASE PROENZYME-RELATED"/>
    <property type="match status" value="1"/>
</dbReference>
<keyword evidence="10" id="KW-0670">Pyruvate</keyword>
<keyword evidence="5" id="KW-0472">Membrane</keyword>
<evidence type="ECO:0000256" key="8">
    <source>
        <dbReference type="ARBA" id="ARBA00023239"/>
    </source>
</evidence>
<evidence type="ECO:0000256" key="1">
    <source>
        <dbReference type="ARBA" id="ARBA00022475"/>
    </source>
</evidence>
<keyword evidence="12" id="KW-1185">Reference proteome</keyword>
<keyword evidence="2" id="KW-0444">Lipid biosynthesis</keyword>
<dbReference type="GO" id="GO:0004609">
    <property type="term" value="F:phosphatidylserine decarboxylase activity"/>
    <property type="evidence" value="ECO:0007669"/>
    <property type="project" value="InterPro"/>
</dbReference>
<keyword evidence="6" id="KW-0865">Zymogen</keyword>
<dbReference type="Proteomes" id="UP000642748">
    <property type="component" value="Unassembled WGS sequence"/>
</dbReference>
<sequence>MLSDMSQPPRRPIPLLGEIRLGPRAARALTAELARHAGPKNCLLVAATADSAVLTTALEGLLPNDTLTLVPLTGAADELRAHVASLGPWIAERVRVVDTLTEADPADVAILAEVLSGSAESARGYLDELGKHLAEGGVLSVAVLAGFDDAAEELGRQADFTGVGSDLVLRNVPPVRVHRLRFTQPRLAVTDRLAPAYRPSSVPLTRSMHIDSNGVAAAGIALGLAAALRVSRPKSRLWLLPALAAVPVAAFFRDPNRDLPEHASAVVAASDGHVLSVERLSDQRFGSPSDYLRIAVFLSVLDVHVNRSPVAGRVVDYFVEDGGFAPAMKPAAEHNVAAYTVLETAHGRVVVAQRTGLIARRIVQRAPVGSLLARGERFGLIRFGSRTDVYLPADAAEPAVQKGDKVSGGATVIARWR</sequence>
<evidence type="ECO:0000256" key="7">
    <source>
        <dbReference type="ARBA" id="ARBA00023209"/>
    </source>
</evidence>
<dbReference type="GO" id="GO:0008654">
    <property type="term" value="P:phospholipid biosynthetic process"/>
    <property type="evidence" value="ECO:0007669"/>
    <property type="project" value="UniProtKB-KW"/>
</dbReference>
<keyword evidence="3" id="KW-0210">Decarboxylase</keyword>
<keyword evidence="8" id="KW-0456">Lyase</keyword>
<proteinExistence type="predicted"/>
<dbReference type="AlphaFoldDB" id="A0A8J3VNE8"/>